<dbReference type="InterPro" id="IPR036649">
    <property type="entry name" value="Pyrophosphatase_sf"/>
</dbReference>
<dbReference type="HOGENOM" id="CLU_144823_0_0_0"/>
<dbReference type="KEGG" id="dpd:Deipe_2763"/>
<evidence type="ECO:0000313" key="1">
    <source>
        <dbReference type="EMBL" id="AFZ68227.1"/>
    </source>
</evidence>
<name>L0A4X9_DEIPD</name>
<dbReference type="GO" id="GO:0005737">
    <property type="term" value="C:cytoplasm"/>
    <property type="evidence" value="ECO:0007669"/>
    <property type="project" value="InterPro"/>
</dbReference>
<proteinExistence type="predicted"/>
<dbReference type="GO" id="GO:0006796">
    <property type="term" value="P:phosphate-containing compound metabolic process"/>
    <property type="evidence" value="ECO:0007669"/>
    <property type="project" value="InterPro"/>
</dbReference>
<reference evidence="2" key="1">
    <citation type="submission" date="2012-03" db="EMBL/GenBank/DDBJ databases">
        <title>Complete sequence of chromosome of Deinococcus peraridilitoris DSM 19664.</title>
        <authorList>
            <person name="Lucas S."/>
            <person name="Copeland A."/>
            <person name="Lapidus A."/>
            <person name="Glavina del Rio T."/>
            <person name="Dalin E."/>
            <person name="Tice H."/>
            <person name="Bruce D."/>
            <person name="Goodwin L."/>
            <person name="Pitluck S."/>
            <person name="Peters L."/>
            <person name="Mikhailova N."/>
            <person name="Lu M."/>
            <person name="Kyrpides N."/>
            <person name="Mavromatis K."/>
            <person name="Ivanova N."/>
            <person name="Brettin T."/>
            <person name="Detter J.C."/>
            <person name="Han C."/>
            <person name="Larimer F."/>
            <person name="Land M."/>
            <person name="Hauser L."/>
            <person name="Markowitz V."/>
            <person name="Cheng J.-F."/>
            <person name="Hugenholtz P."/>
            <person name="Woyke T."/>
            <person name="Wu D."/>
            <person name="Pukall R."/>
            <person name="Steenblock K."/>
            <person name="Brambilla E."/>
            <person name="Klenk H.-P."/>
            <person name="Eisen J.A."/>
        </authorList>
    </citation>
    <scope>NUCLEOTIDE SEQUENCE [LARGE SCALE GENOMIC DNA]</scope>
    <source>
        <strain evidence="2">DSM 19664 / LMG 22246 / CIP 109416 / KR-200</strain>
    </source>
</reference>
<dbReference type="OrthoDB" id="9798247at2"/>
<dbReference type="PATRIC" id="fig|937777.3.peg.2777"/>
<dbReference type="GO" id="GO:0004427">
    <property type="term" value="F:inorganic diphosphate phosphatase activity"/>
    <property type="evidence" value="ECO:0007669"/>
    <property type="project" value="InterPro"/>
</dbReference>
<dbReference type="RefSeq" id="WP_015236529.1">
    <property type="nucleotide sequence ID" value="NC_019793.1"/>
</dbReference>
<accession>L0A4X9</accession>
<dbReference type="GO" id="GO:0000287">
    <property type="term" value="F:magnesium ion binding"/>
    <property type="evidence" value="ECO:0007669"/>
    <property type="project" value="InterPro"/>
</dbReference>
<dbReference type="EMBL" id="CP003382">
    <property type="protein sequence ID" value="AFZ68227.1"/>
    <property type="molecule type" value="Genomic_DNA"/>
</dbReference>
<organism evidence="1 2">
    <name type="scientific">Deinococcus peraridilitoris (strain DSM 19664 / LMG 22246 / CIP 109416 / KR-200)</name>
    <dbReference type="NCBI Taxonomy" id="937777"/>
    <lineage>
        <taxon>Bacteria</taxon>
        <taxon>Thermotogati</taxon>
        <taxon>Deinococcota</taxon>
        <taxon>Deinococci</taxon>
        <taxon>Deinococcales</taxon>
        <taxon>Deinococcaceae</taxon>
        <taxon>Deinococcus</taxon>
    </lineage>
</organism>
<sequence length="118" mass="13195">MTPFWDQLDELSRTSDIIVDRPRGSHHPRFPDLVYPLDYGYLSGTTAGDGHGIDVWLGSQNARELVGMICTADLKKRDTEIKLLLGCDERDIQSVQAFLNGHGSFGCLFVRREGGYHA</sequence>
<dbReference type="STRING" id="937777.Deipe_2763"/>
<dbReference type="AlphaFoldDB" id="L0A4X9"/>
<keyword evidence="2" id="KW-1185">Reference proteome</keyword>
<protein>
    <recommendedName>
        <fullName evidence="3">Inorganic pyrophosphatase</fullName>
    </recommendedName>
</protein>
<dbReference type="Proteomes" id="UP000010467">
    <property type="component" value="Chromosome"/>
</dbReference>
<evidence type="ECO:0008006" key="3">
    <source>
        <dbReference type="Google" id="ProtNLM"/>
    </source>
</evidence>
<dbReference type="Gene3D" id="3.90.80.10">
    <property type="entry name" value="Inorganic pyrophosphatase"/>
    <property type="match status" value="1"/>
</dbReference>
<dbReference type="SUPFAM" id="SSF50324">
    <property type="entry name" value="Inorganic pyrophosphatase"/>
    <property type="match status" value="1"/>
</dbReference>
<gene>
    <name evidence="1" type="ordered locus">Deipe_2763</name>
</gene>
<evidence type="ECO:0000313" key="2">
    <source>
        <dbReference type="Proteomes" id="UP000010467"/>
    </source>
</evidence>
<dbReference type="eggNOG" id="COG0221">
    <property type="taxonomic scope" value="Bacteria"/>
</dbReference>